<sequence>MENFEKKKKQELGDYFIDAKGKVYDKHAKDWAQVEFENARNFIKKENEKLKKLDERLSAEEEFLANKVQFLMVGEFDAMKDEDVGDFVDEEKMKIKDAVLRIEAMREDLIDAKATYRAYGGEFPSLASAVDELLSRVSEALHEAEECAKDYEEEKTKVIIGEKKKTGNSRNN</sequence>
<accession>A0A1F8DPB7</accession>
<reference evidence="2 3" key="1">
    <citation type="journal article" date="2016" name="Nat. Commun.">
        <title>Thousands of microbial genomes shed light on interconnected biogeochemical processes in an aquifer system.</title>
        <authorList>
            <person name="Anantharaman K."/>
            <person name="Brown C.T."/>
            <person name="Hug L.A."/>
            <person name="Sharon I."/>
            <person name="Castelle C.J."/>
            <person name="Probst A.J."/>
            <person name="Thomas B.C."/>
            <person name="Singh A."/>
            <person name="Wilkins M.J."/>
            <person name="Karaoz U."/>
            <person name="Brodie E.L."/>
            <person name="Williams K.H."/>
            <person name="Hubbard S.S."/>
            <person name="Banfield J.F."/>
        </authorList>
    </citation>
    <scope>NUCLEOTIDE SEQUENCE [LARGE SCALE GENOMIC DNA]</scope>
</reference>
<gene>
    <name evidence="2" type="ORF">A2755_03770</name>
</gene>
<proteinExistence type="predicted"/>
<evidence type="ECO:0000313" key="3">
    <source>
        <dbReference type="Proteomes" id="UP000177029"/>
    </source>
</evidence>
<dbReference type="AlphaFoldDB" id="A0A1F8DPB7"/>
<organism evidence="2 3">
    <name type="scientific">Candidatus Wolfebacteria bacterium RIFCSPHIGHO2_01_FULL_48_22</name>
    <dbReference type="NCBI Taxonomy" id="1802555"/>
    <lineage>
        <taxon>Bacteria</taxon>
        <taxon>Candidatus Wolfeibacteriota</taxon>
    </lineage>
</organism>
<name>A0A1F8DPB7_9BACT</name>
<feature type="coiled-coil region" evidence="1">
    <location>
        <begin position="36"/>
        <end position="63"/>
    </location>
</feature>
<evidence type="ECO:0000313" key="2">
    <source>
        <dbReference type="EMBL" id="OGM90282.1"/>
    </source>
</evidence>
<keyword evidence="1" id="KW-0175">Coiled coil</keyword>
<comment type="caution">
    <text evidence="2">The sequence shown here is derived from an EMBL/GenBank/DDBJ whole genome shotgun (WGS) entry which is preliminary data.</text>
</comment>
<protein>
    <submittedName>
        <fullName evidence="2">Uncharacterized protein</fullName>
    </submittedName>
</protein>
<dbReference type="Proteomes" id="UP000177029">
    <property type="component" value="Unassembled WGS sequence"/>
</dbReference>
<dbReference type="EMBL" id="MGIP01000026">
    <property type="protein sequence ID" value="OGM90282.1"/>
    <property type="molecule type" value="Genomic_DNA"/>
</dbReference>
<dbReference type="STRING" id="1802555.A2755_03770"/>
<evidence type="ECO:0000256" key="1">
    <source>
        <dbReference type="SAM" id="Coils"/>
    </source>
</evidence>